<feature type="chain" id="PRO_5020605391" description="DUF4439 domain-containing protein" evidence="1">
    <location>
        <begin position="28"/>
        <end position="176"/>
    </location>
</feature>
<dbReference type="PROSITE" id="PS51257">
    <property type="entry name" value="PROKAR_LIPOPROTEIN"/>
    <property type="match status" value="1"/>
</dbReference>
<comment type="caution">
    <text evidence="2">The sequence shown here is derived from an EMBL/GenBank/DDBJ whole genome shotgun (WGS) entry which is preliminary data.</text>
</comment>
<dbReference type="AlphaFoldDB" id="A0A4Q2SDM0"/>
<keyword evidence="3" id="KW-1185">Reference proteome</keyword>
<evidence type="ECO:0000313" key="2">
    <source>
        <dbReference type="EMBL" id="RYC02821.1"/>
    </source>
</evidence>
<sequence>MPGRPLTRRTAVVSAVGSALTAPFVLAACDIDPPASSDGSSPATPPPPEDAELVATVVAELVRAGAVLEAATLSVPALTPLLEPVAAAHADHLALLSGAVADADVPASEPPAIAAGRARALAAVRRSEQRLQRAVRQACLTAASGDLARVLASVAASTAQHGAALADPAVGQAEAP</sequence>
<evidence type="ECO:0000313" key="3">
    <source>
        <dbReference type="Proteomes" id="UP000293291"/>
    </source>
</evidence>
<protein>
    <recommendedName>
        <fullName evidence="4">DUF4439 domain-containing protein</fullName>
    </recommendedName>
</protein>
<reference evidence="2 3" key="1">
    <citation type="submission" date="2019-01" db="EMBL/GenBank/DDBJ databases">
        <title>Novel species of Nocardioides.</title>
        <authorList>
            <person name="Liu Q."/>
            <person name="Xin Y.-H."/>
        </authorList>
    </citation>
    <scope>NUCLEOTIDE SEQUENCE [LARGE SCALE GENOMIC DNA]</scope>
    <source>
        <strain evidence="2 3">CGMCC 4.6875</strain>
    </source>
</reference>
<dbReference type="OrthoDB" id="3787719at2"/>
<gene>
    <name evidence="2" type="ORF">EUA07_08820</name>
</gene>
<dbReference type="RefSeq" id="WP_129454769.1">
    <property type="nucleotide sequence ID" value="NZ_JACXYX010000012.1"/>
</dbReference>
<evidence type="ECO:0000256" key="1">
    <source>
        <dbReference type="SAM" id="SignalP"/>
    </source>
</evidence>
<keyword evidence="1" id="KW-0732">Signal</keyword>
<evidence type="ECO:0008006" key="4">
    <source>
        <dbReference type="Google" id="ProtNLM"/>
    </source>
</evidence>
<dbReference type="Proteomes" id="UP000293291">
    <property type="component" value="Unassembled WGS sequence"/>
</dbReference>
<proteinExistence type="predicted"/>
<feature type="signal peptide" evidence="1">
    <location>
        <begin position="1"/>
        <end position="27"/>
    </location>
</feature>
<accession>A0A4Q2SDM0</accession>
<dbReference type="EMBL" id="SDWU01000008">
    <property type="protein sequence ID" value="RYC02821.1"/>
    <property type="molecule type" value="Genomic_DNA"/>
</dbReference>
<name>A0A4Q2SDM0_9ACTN</name>
<organism evidence="2 3">
    <name type="scientific">Nocardioides ganghwensis</name>
    <dbReference type="NCBI Taxonomy" id="252230"/>
    <lineage>
        <taxon>Bacteria</taxon>
        <taxon>Bacillati</taxon>
        <taxon>Actinomycetota</taxon>
        <taxon>Actinomycetes</taxon>
        <taxon>Propionibacteriales</taxon>
        <taxon>Nocardioidaceae</taxon>
        <taxon>Nocardioides</taxon>
    </lineage>
</organism>